<accession>A0A345BEE3</accession>
<dbReference type="EMBL" id="MF765475">
    <property type="protein sequence ID" value="AXF48195.1"/>
    <property type="molecule type" value="mRNA"/>
</dbReference>
<evidence type="ECO:0000256" key="1">
    <source>
        <dbReference type="SAM" id="SignalP"/>
    </source>
</evidence>
<sequence length="113" mass="12331">MQSLFLTALLSSIVMVLARPEWYEANTRDVPVLQSGSLVNVCGDVKCHFGGNYLRRGHETTCFCYKGPGEVCGGHDNIFGICETGLECNSCGKCVGCAHNISYGFKCYDDNCM</sequence>
<name>A0A345BEE3_LAOST</name>
<feature type="signal peptide" evidence="1">
    <location>
        <begin position="1"/>
        <end position="18"/>
    </location>
</feature>
<proteinExistence type="evidence at transcript level"/>
<reference evidence="2" key="1">
    <citation type="submission" date="2017-08" db="EMBL/GenBank/DDBJ databases">
        <title>Molecular cloning and characterization of neuropeptides and G-protein coupled receptors (GPCRs) for neuropeptides in the small brown planthopper Laodelphax striatellus.</title>
        <authorList>
            <person name="Liu X.G."/>
            <person name="Ji Y.J."/>
            <person name="Wei J.Z."/>
            <person name="Du M.F."/>
            <person name="An S.H."/>
        </authorList>
    </citation>
    <scope>NUCLEOTIDE SEQUENCE</scope>
</reference>
<organism evidence="2">
    <name type="scientific">Laodelphax striatellus</name>
    <name type="common">Small brown planthopper</name>
    <name type="synonym">Delphax striatella</name>
    <dbReference type="NCBI Taxonomy" id="195883"/>
    <lineage>
        <taxon>Eukaryota</taxon>
        <taxon>Metazoa</taxon>
        <taxon>Ecdysozoa</taxon>
        <taxon>Arthropoda</taxon>
        <taxon>Hexapoda</taxon>
        <taxon>Insecta</taxon>
        <taxon>Pterygota</taxon>
        <taxon>Neoptera</taxon>
        <taxon>Paraneoptera</taxon>
        <taxon>Hemiptera</taxon>
        <taxon>Auchenorrhyncha</taxon>
        <taxon>Fulgoroidea</taxon>
        <taxon>Delphacidae</taxon>
        <taxon>Criomorphinae</taxon>
        <taxon>Laodelphax</taxon>
    </lineage>
</organism>
<protein>
    <submittedName>
        <fullName evidence="2">Neuroparsin</fullName>
    </submittedName>
</protein>
<keyword evidence="1" id="KW-0732">Signal</keyword>
<feature type="chain" id="PRO_5016897661" evidence="1">
    <location>
        <begin position="19"/>
        <end position="113"/>
    </location>
</feature>
<dbReference type="AlphaFoldDB" id="A0A345BEE3"/>
<evidence type="ECO:0000313" key="2">
    <source>
        <dbReference type="EMBL" id="AXF48195.1"/>
    </source>
</evidence>